<evidence type="ECO:0000313" key="9">
    <source>
        <dbReference type="EMBL" id="KPI35173.1"/>
    </source>
</evidence>
<dbReference type="Proteomes" id="UP000038010">
    <property type="component" value="Unassembled WGS sequence"/>
</dbReference>
<comment type="caution">
    <text evidence="9">The sequence shown here is derived from an EMBL/GenBank/DDBJ whole genome shotgun (WGS) entry which is preliminary data.</text>
</comment>
<dbReference type="AlphaFoldDB" id="A0A0N1NXB3"/>
<protein>
    <recommendedName>
        <fullName evidence="8">Zn(2)-C6 fungal-type domain-containing protein</fullName>
    </recommendedName>
</protein>
<keyword evidence="4" id="KW-0804">Transcription</keyword>
<keyword evidence="7" id="KW-0812">Transmembrane</keyword>
<dbReference type="GO" id="GO:0045944">
    <property type="term" value="P:positive regulation of transcription by RNA polymerase II"/>
    <property type="evidence" value="ECO:0007669"/>
    <property type="project" value="TreeGrafter"/>
</dbReference>
<dbReference type="GO" id="GO:0000976">
    <property type="term" value="F:transcription cis-regulatory region binding"/>
    <property type="evidence" value="ECO:0007669"/>
    <property type="project" value="TreeGrafter"/>
</dbReference>
<evidence type="ECO:0000256" key="7">
    <source>
        <dbReference type="SAM" id="Phobius"/>
    </source>
</evidence>
<dbReference type="InterPro" id="IPR001138">
    <property type="entry name" value="Zn2Cys6_DnaBD"/>
</dbReference>
<keyword evidence="2" id="KW-0805">Transcription regulation</keyword>
<accession>A0A0N1NXB3</accession>
<dbReference type="InterPro" id="IPR021858">
    <property type="entry name" value="Fun_TF"/>
</dbReference>
<feature type="region of interest" description="Disordered" evidence="6">
    <location>
        <begin position="47"/>
        <end position="66"/>
    </location>
</feature>
<evidence type="ECO:0000313" key="10">
    <source>
        <dbReference type="Proteomes" id="UP000038010"/>
    </source>
</evidence>
<dbReference type="InterPro" id="IPR036864">
    <property type="entry name" value="Zn2-C6_fun-type_DNA-bd_sf"/>
</dbReference>
<feature type="transmembrane region" description="Helical" evidence="7">
    <location>
        <begin position="395"/>
        <end position="417"/>
    </location>
</feature>
<evidence type="ECO:0000256" key="4">
    <source>
        <dbReference type="ARBA" id="ARBA00023163"/>
    </source>
</evidence>
<evidence type="ECO:0000256" key="6">
    <source>
        <dbReference type="SAM" id="MobiDB-lite"/>
    </source>
</evidence>
<gene>
    <name evidence="9" type="ORF">AB675_10161</name>
</gene>
<keyword evidence="3" id="KW-0238">DNA-binding</keyword>
<evidence type="ECO:0000256" key="5">
    <source>
        <dbReference type="ARBA" id="ARBA00023242"/>
    </source>
</evidence>
<dbReference type="SUPFAM" id="SSF57701">
    <property type="entry name" value="Zn2/Cys6 DNA-binding domain"/>
    <property type="match status" value="1"/>
</dbReference>
<dbReference type="EMBL" id="LFJN01000043">
    <property type="protein sequence ID" value="KPI35173.1"/>
    <property type="molecule type" value="Genomic_DNA"/>
</dbReference>
<comment type="subcellular location">
    <subcellularLocation>
        <location evidence="1">Nucleus</location>
    </subcellularLocation>
</comment>
<dbReference type="VEuPathDB" id="FungiDB:AB675_10161"/>
<evidence type="ECO:0000256" key="2">
    <source>
        <dbReference type="ARBA" id="ARBA00023015"/>
    </source>
</evidence>
<evidence type="ECO:0000256" key="1">
    <source>
        <dbReference type="ARBA" id="ARBA00004123"/>
    </source>
</evidence>
<dbReference type="PANTHER" id="PTHR37534">
    <property type="entry name" value="TRANSCRIPTIONAL ACTIVATOR PROTEIN UGA3"/>
    <property type="match status" value="1"/>
</dbReference>
<keyword evidence="5" id="KW-0539">Nucleus</keyword>
<evidence type="ECO:0000256" key="3">
    <source>
        <dbReference type="ARBA" id="ARBA00023125"/>
    </source>
</evidence>
<dbReference type="CDD" id="cd00067">
    <property type="entry name" value="GAL4"/>
    <property type="match status" value="1"/>
</dbReference>
<dbReference type="OrthoDB" id="39175at2759"/>
<dbReference type="PANTHER" id="PTHR37534:SF15">
    <property type="entry name" value="ZN(II)2CYS6 TRANSCRIPTION FACTOR (EUROFUNG)"/>
    <property type="match status" value="1"/>
</dbReference>
<evidence type="ECO:0000259" key="8">
    <source>
        <dbReference type="Pfam" id="PF00172"/>
    </source>
</evidence>
<reference evidence="9 10" key="1">
    <citation type="submission" date="2015-06" db="EMBL/GenBank/DDBJ databases">
        <title>Draft genome of the ant-associated black yeast Phialophora attae CBS 131958.</title>
        <authorList>
            <person name="Moreno L.F."/>
            <person name="Stielow B.J."/>
            <person name="de Hoog S."/>
            <person name="Vicente V.A."/>
            <person name="Weiss V.A."/>
            <person name="de Vries M."/>
            <person name="Cruz L.M."/>
            <person name="Souza E.M."/>
        </authorList>
    </citation>
    <scope>NUCLEOTIDE SEQUENCE [LARGE SCALE GENOMIC DNA]</scope>
    <source>
        <strain evidence="9 10">CBS 131958</strain>
    </source>
</reference>
<organism evidence="9 10">
    <name type="scientific">Cyphellophora attinorum</name>
    <dbReference type="NCBI Taxonomy" id="1664694"/>
    <lineage>
        <taxon>Eukaryota</taxon>
        <taxon>Fungi</taxon>
        <taxon>Dikarya</taxon>
        <taxon>Ascomycota</taxon>
        <taxon>Pezizomycotina</taxon>
        <taxon>Eurotiomycetes</taxon>
        <taxon>Chaetothyriomycetidae</taxon>
        <taxon>Chaetothyriales</taxon>
        <taxon>Cyphellophoraceae</taxon>
        <taxon>Cyphellophora</taxon>
    </lineage>
</organism>
<dbReference type="GO" id="GO:0000981">
    <property type="term" value="F:DNA-binding transcription factor activity, RNA polymerase II-specific"/>
    <property type="evidence" value="ECO:0007669"/>
    <property type="project" value="InterPro"/>
</dbReference>
<dbReference type="GO" id="GO:0008270">
    <property type="term" value="F:zinc ion binding"/>
    <property type="evidence" value="ECO:0007669"/>
    <property type="project" value="InterPro"/>
</dbReference>
<keyword evidence="7" id="KW-1133">Transmembrane helix</keyword>
<dbReference type="GO" id="GO:0005634">
    <property type="term" value="C:nucleus"/>
    <property type="evidence" value="ECO:0007669"/>
    <property type="project" value="UniProtKB-SubCell"/>
</dbReference>
<dbReference type="RefSeq" id="XP_017995136.1">
    <property type="nucleotide sequence ID" value="XM_018138914.1"/>
</dbReference>
<feature type="domain" description="Zn(2)-C6 fungal-type" evidence="8">
    <location>
        <begin position="6"/>
        <end position="37"/>
    </location>
</feature>
<proteinExistence type="predicted"/>
<dbReference type="Pfam" id="PF00172">
    <property type="entry name" value="Zn_clus"/>
    <property type="match status" value="1"/>
</dbReference>
<keyword evidence="10" id="KW-1185">Reference proteome</keyword>
<dbReference type="Pfam" id="PF11951">
    <property type="entry name" value="Fungal_trans_2"/>
    <property type="match status" value="1"/>
</dbReference>
<sequence length="662" mass="73016">MSLFAKKIKCDEAKPECKQCLKRKVLCPGYKRDLKWSNKHEIFSSSPATVHASRLPAGSPPSSATTLGDSGLLVGTFQSSGSGQARSLGATLVQSSATEVVSPSQTVQRHPYDTGSVALSIGTNDFDTENDRTTTEILREDLREFFATHDPMTLLEQRNRLRALSSSAASSATPSSLSHVLDDREAATSQGSEFNQALVQYFFDYVSLIHTVLDDTAEPFKALVRRYLSTSTLLHKSVVCMAAAHCFRGEETMLPLVECHTAAVRSLSTAVAEIESVLDQSTGSPRASALENVTMLRKLEETLLASIILGFCAPWADPRDLGLPHLRGARKLCEYLINHVTSDGKAPERALANTDHHFLIGSMAYWEACMSFVVDQPKNALQYLAPFGQTTEMTYIHMLCGISLPLFVILGNVGVCVRQNRALRKMVDVGWKDRNGFHLLASEVEQDALELAKQAFNYKIPTEASFDQKALGPSVCRQVKAFAQMCKFAILLELQRNFPGLMQPKSTYGDNTSSGARVYSPSFELLRRNHELAGAMLVYAEQIPEGSTCGLYQTILLIICGSALRTSSKPPVMFSDEPTLHDQLGAELLSTSARLDEIEKRRAFIRRRLRSNCASFGLGQVYSRAELLLEHIWGEFDAGTIALDARHWVDIMADHKLETFFG</sequence>
<dbReference type="GeneID" id="28730794"/>
<name>A0A0N1NXB3_9EURO</name>
<keyword evidence="7" id="KW-0472">Membrane</keyword>